<dbReference type="AlphaFoldDB" id="A0A3B0YFD6"/>
<dbReference type="PANTHER" id="PTHR12558">
    <property type="entry name" value="CELL DIVISION CYCLE 16,23,27"/>
    <property type="match status" value="1"/>
</dbReference>
<accession>A0A3B0YFD6</accession>
<dbReference type="NCBIfam" id="TIGR02521">
    <property type="entry name" value="type_IV_pilW"/>
    <property type="match status" value="1"/>
</dbReference>
<proteinExistence type="predicted"/>
<sequence length="245" mass="27832">MLSVLSSCSLMPKKTNAGYKSDPAKVNAQLGVEYMRQGMYAAALEKLNKAAKANPRLQLAQVSLAILYEKLGEDDKAGKYYRRAYSIDRKDPITLNAYGQYLCRQGDLDKADKMFLVAAKNPLYRYPELIWTNAGICAMKRPDAVLAGTYFRQALKRSPNYVPALREMTRSNFSQQQYLATRAYLQRLQAIAPLTPELLWIGIQSEDALQDHDAVSSYTLLLKNQYPDADETQTLIEWERRTGER</sequence>
<reference evidence="1" key="1">
    <citation type="submission" date="2018-06" db="EMBL/GenBank/DDBJ databases">
        <authorList>
            <person name="Zhirakovskaya E."/>
        </authorList>
    </citation>
    <scope>NUCLEOTIDE SEQUENCE</scope>
</reference>
<dbReference type="Gene3D" id="1.25.40.10">
    <property type="entry name" value="Tetratricopeptide repeat domain"/>
    <property type="match status" value="1"/>
</dbReference>
<dbReference type="InterPro" id="IPR013360">
    <property type="entry name" value="Pilus_4_PilW"/>
</dbReference>
<organism evidence="1">
    <name type="scientific">hydrothermal vent metagenome</name>
    <dbReference type="NCBI Taxonomy" id="652676"/>
    <lineage>
        <taxon>unclassified sequences</taxon>
        <taxon>metagenomes</taxon>
        <taxon>ecological metagenomes</taxon>
    </lineage>
</organism>
<evidence type="ECO:0000313" key="1">
    <source>
        <dbReference type="EMBL" id="VAW72859.1"/>
    </source>
</evidence>
<protein>
    <submittedName>
        <fullName evidence="1">Uncharacterized protein</fullName>
    </submittedName>
</protein>
<dbReference type="InterPro" id="IPR011990">
    <property type="entry name" value="TPR-like_helical_dom_sf"/>
</dbReference>
<dbReference type="Pfam" id="PF13432">
    <property type="entry name" value="TPR_16"/>
    <property type="match status" value="1"/>
</dbReference>
<name>A0A3B0YFD6_9ZZZZ</name>
<dbReference type="SMART" id="SM00028">
    <property type="entry name" value="TPR"/>
    <property type="match status" value="3"/>
</dbReference>
<dbReference type="PANTHER" id="PTHR12558:SF13">
    <property type="entry name" value="CELL DIVISION CYCLE PROTEIN 27 HOMOLOG"/>
    <property type="match status" value="1"/>
</dbReference>
<dbReference type="InterPro" id="IPR019734">
    <property type="entry name" value="TPR_rpt"/>
</dbReference>
<dbReference type="PROSITE" id="PS50005">
    <property type="entry name" value="TPR"/>
    <property type="match status" value="2"/>
</dbReference>
<gene>
    <name evidence="1" type="ORF">MNBD_GAMMA13-722</name>
</gene>
<dbReference type="EMBL" id="UOFK01000022">
    <property type="protein sequence ID" value="VAW72859.1"/>
    <property type="molecule type" value="Genomic_DNA"/>
</dbReference>
<dbReference type="SUPFAM" id="SSF48452">
    <property type="entry name" value="TPR-like"/>
    <property type="match status" value="1"/>
</dbReference>